<dbReference type="RefSeq" id="WP_282734699.1">
    <property type="nucleotide sequence ID" value="NZ_JASCQP010000019.1"/>
</dbReference>
<name>A0ABT6UXN0_9GAMM</name>
<keyword evidence="2" id="KW-1185">Reference proteome</keyword>
<gene>
    <name evidence="1" type="ORF">QLQ83_06455</name>
</gene>
<dbReference type="Proteomes" id="UP001225957">
    <property type="component" value="Unassembled WGS sequence"/>
</dbReference>
<reference evidence="1 2" key="1">
    <citation type="submission" date="2023-04" db="EMBL/GenBank/DDBJ databases">
        <title>Halomonas strains isolated from rhizosphere soil.</title>
        <authorList>
            <person name="Xu L."/>
            <person name="Sun J.-Q."/>
        </authorList>
    </citation>
    <scope>NUCLEOTIDE SEQUENCE [LARGE SCALE GENOMIC DNA]</scope>
    <source>
        <strain evidence="1 2">LR5S20</strain>
    </source>
</reference>
<evidence type="ECO:0008006" key="3">
    <source>
        <dbReference type="Google" id="ProtNLM"/>
    </source>
</evidence>
<evidence type="ECO:0000313" key="2">
    <source>
        <dbReference type="Proteomes" id="UP001225957"/>
    </source>
</evidence>
<proteinExistence type="predicted"/>
<comment type="caution">
    <text evidence="1">The sequence shown here is derived from an EMBL/GenBank/DDBJ whole genome shotgun (WGS) entry which is preliminary data.</text>
</comment>
<organism evidence="1 2">
    <name type="scientific">Halomonas rhizosphaerae</name>
    <dbReference type="NCBI Taxonomy" id="3043296"/>
    <lineage>
        <taxon>Bacteria</taxon>
        <taxon>Pseudomonadati</taxon>
        <taxon>Pseudomonadota</taxon>
        <taxon>Gammaproteobacteria</taxon>
        <taxon>Oceanospirillales</taxon>
        <taxon>Halomonadaceae</taxon>
        <taxon>Halomonas</taxon>
    </lineage>
</organism>
<evidence type="ECO:0000313" key="1">
    <source>
        <dbReference type="EMBL" id="MDI5890727.1"/>
    </source>
</evidence>
<dbReference type="EMBL" id="JASCQP010000019">
    <property type="protein sequence ID" value="MDI5890727.1"/>
    <property type="molecule type" value="Genomic_DNA"/>
</dbReference>
<accession>A0ABT6UXN0</accession>
<protein>
    <recommendedName>
        <fullName evidence="3">Integrase</fullName>
    </recommendedName>
</protein>
<sequence length="236" mass="26876">MATPFSLRLSLHYTTKLRMLAALGVQSKDMAKRTFDNCALHYLNQWLDRDSYYCEALSSKDESRQLAALKKAGAFYRVARNLPGKHETEKKVVRYKPVLDVLNAIDGKGLTIENLDSLIIKANQAISGNYGGRETLSLTTKFMWLKFRSPVKIYDSQARAALRTKAGDISSFNAAWMESFQKHYAEIQACCERLFQISSYSNDPRVATPDYIKAVGNQTWFQERVFDVYLWNLGSA</sequence>